<evidence type="ECO:0000313" key="2">
    <source>
        <dbReference type="Proteomes" id="UP001055879"/>
    </source>
</evidence>
<evidence type="ECO:0000313" key="1">
    <source>
        <dbReference type="EMBL" id="KAI3669283.1"/>
    </source>
</evidence>
<keyword evidence="2" id="KW-1185">Reference proteome</keyword>
<organism evidence="1 2">
    <name type="scientific">Arctium lappa</name>
    <name type="common">Greater burdock</name>
    <name type="synonym">Lappa major</name>
    <dbReference type="NCBI Taxonomy" id="4217"/>
    <lineage>
        <taxon>Eukaryota</taxon>
        <taxon>Viridiplantae</taxon>
        <taxon>Streptophyta</taxon>
        <taxon>Embryophyta</taxon>
        <taxon>Tracheophyta</taxon>
        <taxon>Spermatophyta</taxon>
        <taxon>Magnoliopsida</taxon>
        <taxon>eudicotyledons</taxon>
        <taxon>Gunneridae</taxon>
        <taxon>Pentapetalae</taxon>
        <taxon>asterids</taxon>
        <taxon>campanulids</taxon>
        <taxon>Asterales</taxon>
        <taxon>Asteraceae</taxon>
        <taxon>Carduoideae</taxon>
        <taxon>Cardueae</taxon>
        <taxon>Arctiinae</taxon>
        <taxon>Arctium</taxon>
    </lineage>
</organism>
<sequence>MSIPARNIRRYFSGSDSNYEKSDTPTDVTKSLVPNATNISETTSRASRPILNTEVEIHDCVESKNNNCARKLNSMKFKEEHHIVIVIFKNHSSKRLVCDQSIVPHQYLQRDKVFGIKTDRKVLYDFVGEI</sequence>
<reference evidence="2" key="1">
    <citation type="journal article" date="2022" name="Mol. Ecol. Resour.">
        <title>The genomes of chicory, endive, great burdock and yacon provide insights into Asteraceae palaeo-polyploidization history and plant inulin production.</title>
        <authorList>
            <person name="Fan W."/>
            <person name="Wang S."/>
            <person name="Wang H."/>
            <person name="Wang A."/>
            <person name="Jiang F."/>
            <person name="Liu H."/>
            <person name="Zhao H."/>
            <person name="Xu D."/>
            <person name="Zhang Y."/>
        </authorList>
    </citation>
    <scope>NUCLEOTIDE SEQUENCE [LARGE SCALE GENOMIC DNA]</scope>
    <source>
        <strain evidence="2">cv. Niubang</strain>
    </source>
</reference>
<dbReference type="EMBL" id="CM042062">
    <property type="protein sequence ID" value="KAI3669283.1"/>
    <property type="molecule type" value="Genomic_DNA"/>
</dbReference>
<dbReference type="Proteomes" id="UP001055879">
    <property type="component" value="Linkage Group LG16"/>
</dbReference>
<gene>
    <name evidence="1" type="ORF">L6452_40513</name>
</gene>
<comment type="caution">
    <text evidence="1">The sequence shown here is derived from an EMBL/GenBank/DDBJ whole genome shotgun (WGS) entry which is preliminary data.</text>
</comment>
<proteinExistence type="predicted"/>
<protein>
    <submittedName>
        <fullName evidence="1">Uncharacterized protein</fullName>
    </submittedName>
</protein>
<reference evidence="1 2" key="2">
    <citation type="journal article" date="2022" name="Mol. Ecol. Resour.">
        <title>The genomes of chicory, endive, great burdock and yacon provide insights into Asteraceae paleo-polyploidization history and plant inulin production.</title>
        <authorList>
            <person name="Fan W."/>
            <person name="Wang S."/>
            <person name="Wang H."/>
            <person name="Wang A."/>
            <person name="Jiang F."/>
            <person name="Liu H."/>
            <person name="Zhao H."/>
            <person name="Xu D."/>
            <person name="Zhang Y."/>
        </authorList>
    </citation>
    <scope>NUCLEOTIDE SEQUENCE [LARGE SCALE GENOMIC DNA]</scope>
    <source>
        <strain evidence="2">cv. Niubang</strain>
    </source>
</reference>
<name>A0ACB8XMH1_ARCLA</name>
<accession>A0ACB8XMH1</accession>